<dbReference type="EMBL" id="JACCFL010000001">
    <property type="protein sequence ID" value="NYJ25475.1"/>
    <property type="molecule type" value="Genomic_DNA"/>
</dbReference>
<reference evidence="1 2" key="1">
    <citation type="submission" date="2020-07" db="EMBL/GenBank/DDBJ databases">
        <title>Sequencing the genomes of 1000 actinobacteria strains.</title>
        <authorList>
            <person name="Klenk H.-P."/>
        </authorList>
    </citation>
    <scope>NUCLEOTIDE SEQUENCE [LARGE SCALE GENOMIC DNA]</scope>
    <source>
        <strain evidence="1 2">DSM 15165</strain>
    </source>
</reference>
<accession>A0A853D485</accession>
<sequence>MLIAVGSLAVSIVALAQARTKARGEIGFEIHRRVEGLLTLLGSDDVMDARRKLEGSGPVIRTTGEAYDGRNWWYPRPSGYSEDAQLGARTGVLFASDLVDFERQYSTVLNCVERAAWAAPPRRSRMRAGAAVREWRRQSGGVYAHLGELLMSTGEGRWELHKIQAVFAISFHDQRVLSLLARLNAVRPRGSRGLVLPHAHLRDAAPVLVTPAMAAHETSEG</sequence>
<protein>
    <submittedName>
        <fullName evidence="1">Uncharacterized protein</fullName>
    </submittedName>
</protein>
<dbReference type="RefSeq" id="WP_345189353.1">
    <property type="nucleotide sequence ID" value="NZ_BAABEH010000001.1"/>
</dbReference>
<organism evidence="1 2">
    <name type="scientific">Leifsonia shinshuensis</name>
    <dbReference type="NCBI Taxonomy" id="150026"/>
    <lineage>
        <taxon>Bacteria</taxon>
        <taxon>Bacillati</taxon>
        <taxon>Actinomycetota</taxon>
        <taxon>Actinomycetes</taxon>
        <taxon>Micrococcales</taxon>
        <taxon>Microbacteriaceae</taxon>
        <taxon>Leifsonia</taxon>
    </lineage>
</organism>
<proteinExistence type="predicted"/>
<name>A0A853D485_9MICO</name>
<gene>
    <name evidence="1" type="ORF">HNR13_003762</name>
</gene>
<dbReference type="Proteomes" id="UP000578352">
    <property type="component" value="Unassembled WGS sequence"/>
</dbReference>
<comment type="caution">
    <text evidence="1">The sequence shown here is derived from an EMBL/GenBank/DDBJ whole genome shotgun (WGS) entry which is preliminary data.</text>
</comment>
<evidence type="ECO:0000313" key="2">
    <source>
        <dbReference type="Proteomes" id="UP000578352"/>
    </source>
</evidence>
<evidence type="ECO:0000313" key="1">
    <source>
        <dbReference type="EMBL" id="NYJ25475.1"/>
    </source>
</evidence>
<dbReference type="AlphaFoldDB" id="A0A853D485"/>